<evidence type="ECO:0000259" key="6">
    <source>
        <dbReference type="SMART" id="SM00387"/>
    </source>
</evidence>
<dbReference type="PANTHER" id="PTHR24421:SF62">
    <property type="entry name" value="SENSORY TRANSDUCTION HISTIDINE KINASE"/>
    <property type="match status" value="1"/>
</dbReference>
<dbReference type="CDD" id="cd16917">
    <property type="entry name" value="HATPase_UhpB-NarQ-NarX-like"/>
    <property type="match status" value="1"/>
</dbReference>
<evidence type="ECO:0000256" key="1">
    <source>
        <dbReference type="ARBA" id="ARBA00022679"/>
    </source>
</evidence>
<dbReference type="PATRIC" id="fig|68223.7.peg.7210"/>
<dbReference type="Gene3D" id="3.30.565.10">
    <property type="entry name" value="Histidine kinase-like ATPase, C-terminal domain"/>
    <property type="match status" value="1"/>
</dbReference>
<keyword evidence="2 7" id="KW-0418">Kinase</keyword>
<evidence type="ECO:0000256" key="4">
    <source>
        <dbReference type="SAM" id="Coils"/>
    </source>
</evidence>
<evidence type="ECO:0000256" key="3">
    <source>
        <dbReference type="ARBA" id="ARBA00023012"/>
    </source>
</evidence>
<keyword evidence="5" id="KW-1133">Transmembrane helix</keyword>
<protein>
    <submittedName>
        <fullName evidence="7">Histidine kinase</fullName>
    </submittedName>
</protein>
<name>A0A0F4JFV4_9ACTN</name>
<keyword evidence="3" id="KW-0902">Two-component regulatory system</keyword>
<keyword evidence="4" id="KW-0175">Coiled coil</keyword>
<dbReference type="Proteomes" id="UP000033551">
    <property type="component" value="Unassembled WGS sequence"/>
</dbReference>
<proteinExistence type="predicted"/>
<dbReference type="AlphaFoldDB" id="A0A0F4JFV4"/>
<accession>A0A0F4JFV4</accession>
<feature type="domain" description="Histidine kinase/HSP90-like ATPase" evidence="6">
    <location>
        <begin position="304"/>
        <end position="396"/>
    </location>
</feature>
<keyword evidence="8" id="KW-1185">Reference proteome</keyword>
<dbReference type="SUPFAM" id="SSF55874">
    <property type="entry name" value="ATPase domain of HSP90 chaperone/DNA topoisomerase II/histidine kinase"/>
    <property type="match status" value="1"/>
</dbReference>
<dbReference type="GO" id="GO:0016020">
    <property type="term" value="C:membrane"/>
    <property type="evidence" value="ECO:0007669"/>
    <property type="project" value="InterPro"/>
</dbReference>
<evidence type="ECO:0000313" key="7">
    <source>
        <dbReference type="EMBL" id="KJY33222.1"/>
    </source>
</evidence>
<organism evidence="7 8">
    <name type="scientific">Streptomyces katrae</name>
    <dbReference type="NCBI Taxonomy" id="68223"/>
    <lineage>
        <taxon>Bacteria</taxon>
        <taxon>Bacillati</taxon>
        <taxon>Actinomycetota</taxon>
        <taxon>Actinomycetes</taxon>
        <taxon>Kitasatosporales</taxon>
        <taxon>Streptomycetaceae</taxon>
        <taxon>Streptomyces</taxon>
    </lineage>
</organism>
<feature type="transmembrane region" description="Helical" evidence="5">
    <location>
        <begin position="116"/>
        <end position="134"/>
    </location>
</feature>
<feature type="transmembrane region" description="Helical" evidence="5">
    <location>
        <begin position="36"/>
        <end position="55"/>
    </location>
</feature>
<feature type="transmembrane region" description="Helical" evidence="5">
    <location>
        <begin position="61"/>
        <end position="79"/>
    </location>
</feature>
<dbReference type="GO" id="GO:0000155">
    <property type="term" value="F:phosphorelay sensor kinase activity"/>
    <property type="evidence" value="ECO:0007669"/>
    <property type="project" value="InterPro"/>
</dbReference>
<keyword evidence="5" id="KW-0812">Transmembrane</keyword>
<dbReference type="GO" id="GO:0046983">
    <property type="term" value="F:protein dimerization activity"/>
    <property type="evidence" value="ECO:0007669"/>
    <property type="project" value="InterPro"/>
</dbReference>
<dbReference type="EMBL" id="JZWV01000369">
    <property type="protein sequence ID" value="KJY33222.1"/>
    <property type="molecule type" value="Genomic_DNA"/>
</dbReference>
<dbReference type="RefSeq" id="WP_045947859.1">
    <property type="nucleotide sequence ID" value="NZ_JZWV01000369.1"/>
</dbReference>
<evidence type="ECO:0000256" key="2">
    <source>
        <dbReference type="ARBA" id="ARBA00022777"/>
    </source>
</evidence>
<dbReference type="PANTHER" id="PTHR24421">
    <property type="entry name" value="NITRATE/NITRITE SENSOR PROTEIN NARX-RELATED"/>
    <property type="match status" value="1"/>
</dbReference>
<keyword evidence="5" id="KW-0472">Membrane</keyword>
<dbReference type="InterPro" id="IPR003594">
    <property type="entry name" value="HATPase_dom"/>
</dbReference>
<dbReference type="InterPro" id="IPR036890">
    <property type="entry name" value="HATPase_C_sf"/>
</dbReference>
<evidence type="ECO:0000256" key="5">
    <source>
        <dbReference type="SAM" id="Phobius"/>
    </source>
</evidence>
<feature type="coiled-coil region" evidence="4">
    <location>
        <begin position="170"/>
        <end position="197"/>
    </location>
</feature>
<sequence>MPADFHPEEPARRPEGFARAAGARESHVWDRSFRAWDLYTAAVWSATAAFVLTAGTPSPRYRIAALALLVLLIPWYVRAGRPLLLAESAPATWPCLRYLGVTLVLFLPAASMMDEVRLIVFALAPHFFMLLSLRRALVWRPPAHEVFLNAVSALVGFAFAAFFGAWTIRIIEQSRERASLIAELDASREEVARLSAEHGAHTERERMAREIHDTLAQGFAGLLMLVQAVRAELDADPGRARRHLGLMEATARQNLAEARALVAGGAPADLDGGSLPDAVRRLAARHDPPAAVTVTGRARPLPPGLEAVALRTCQESLANAAKHAGPGALAAVSLTYAEDGLTVEVRDTGRGFRPSAPTSGYGLRGLAARAADAGGTAVVRSAPSEGTTVTVTLPIR</sequence>
<dbReference type="Pfam" id="PF07730">
    <property type="entry name" value="HisKA_3"/>
    <property type="match status" value="1"/>
</dbReference>
<dbReference type="InterPro" id="IPR011712">
    <property type="entry name" value="Sig_transdc_His_kin_sub3_dim/P"/>
</dbReference>
<dbReference type="InterPro" id="IPR050482">
    <property type="entry name" value="Sensor_HK_TwoCompSys"/>
</dbReference>
<evidence type="ECO:0000313" key="8">
    <source>
        <dbReference type="Proteomes" id="UP000033551"/>
    </source>
</evidence>
<gene>
    <name evidence="7" type="ORF">VR44_14310</name>
</gene>
<reference evidence="7 8" key="1">
    <citation type="submission" date="2015-02" db="EMBL/GenBank/DDBJ databases">
        <authorList>
            <person name="Ju K.-S."/>
            <person name="Doroghazi J.R."/>
            <person name="Metcalf W."/>
        </authorList>
    </citation>
    <scope>NUCLEOTIDE SEQUENCE [LARGE SCALE GENOMIC DNA]</scope>
    <source>
        <strain evidence="7 8">NRRL ISP-5550</strain>
    </source>
</reference>
<dbReference type="Pfam" id="PF02518">
    <property type="entry name" value="HATPase_c"/>
    <property type="match status" value="1"/>
</dbReference>
<feature type="transmembrane region" description="Helical" evidence="5">
    <location>
        <begin position="146"/>
        <end position="168"/>
    </location>
</feature>
<dbReference type="SMART" id="SM00387">
    <property type="entry name" value="HATPase_c"/>
    <property type="match status" value="1"/>
</dbReference>
<comment type="caution">
    <text evidence="7">The sequence shown here is derived from an EMBL/GenBank/DDBJ whole genome shotgun (WGS) entry which is preliminary data.</text>
</comment>
<dbReference type="Gene3D" id="1.20.5.1930">
    <property type="match status" value="1"/>
</dbReference>
<keyword evidence="1" id="KW-0808">Transferase</keyword>